<feature type="chain" id="PRO_5007577752" evidence="1">
    <location>
        <begin position="27"/>
        <end position="444"/>
    </location>
</feature>
<feature type="signal peptide" evidence="1">
    <location>
        <begin position="1"/>
        <end position="26"/>
    </location>
</feature>
<sequence length="444" mass="49062">MKYKKIMTFMLCSALLFLGGNKLAYADDTVEKDELAPLKIMRHLKGVDKITRSSDIEDLDIDLDGELTDNDVDLWMEYLTGARTNLLAIENKELPSAALNSIYSVKLKAIRGTEPYKWTKVKGSLPAGMKLDSSTGEITGTPTKTGTSTFTIKVTDGEKYTYQREFKISVVDTDIKWVTKPSPVTVQKGKTPDLPSKVTVTYKDNSTGKENVEWEDVDTSTLGKKVVNGKVGTSGISVTIEVIVVGQKTNDDEQIDSIEIVNPIKVLINETPELPSTIAVTYKDGSVKMEEVIWDAVNTKTLGTKNVKGTLKNLGISIETQVIVVEELSDTDENVDPIQKIEVNYIGILDLHSIVVEADPEVYAVNIEASVYNSKKKLVKTTIPMHYDPPVNYGSDGEPTLSTETRFTLATPRLIPGSEITIVSYDKFNNEIARKTYKLDTSNE</sequence>
<accession>A0A151AQ16</accession>
<dbReference type="Proteomes" id="UP000075374">
    <property type="component" value="Unassembled WGS sequence"/>
</dbReference>
<protein>
    <submittedName>
        <fullName evidence="3">Bacterial Ig-like domain (Group 4)</fullName>
    </submittedName>
</protein>
<dbReference type="STRING" id="1121305.CLCOL_03720"/>
<dbReference type="GO" id="GO:0016020">
    <property type="term" value="C:membrane"/>
    <property type="evidence" value="ECO:0007669"/>
    <property type="project" value="InterPro"/>
</dbReference>
<evidence type="ECO:0000259" key="2">
    <source>
        <dbReference type="Pfam" id="PF07532"/>
    </source>
</evidence>
<dbReference type="Gene3D" id="2.60.40.10">
    <property type="entry name" value="Immunoglobulins"/>
    <property type="match status" value="1"/>
</dbReference>
<dbReference type="Pfam" id="PF05345">
    <property type="entry name" value="He_PIG"/>
    <property type="match status" value="1"/>
</dbReference>
<dbReference type="Pfam" id="PF07532">
    <property type="entry name" value="Big_4"/>
    <property type="match status" value="2"/>
</dbReference>
<dbReference type="InterPro" id="IPR011081">
    <property type="entry name" value="Big_4"/>
</dbReference>
<keyword evidence="4" id="KW-1185">Reference proteome</keyword>
<name>A0A151AQ16_9CLOT</name>
<evidence type="ECO:0000256" key="1">
    <source>
        <dbReference type="SAM" id="SignalP"/>
    </source>
</evidence>
<dbReference type="RefSeq" id="WP_061857310.1">
    <property type="nucleotide sequence ID" value="NZ_LTBB01000002.1"/>
</dbReference>
<feature type="domain" description="Bacterial Ig-like" evidence="2">
    <location>
        <begin position="263"/>
        <end position="312"/>
    </location>
</feature>
<organism evidence="3 4">
    <name type="scientific">Clostridium colicanis DSM 13634</name>
    <dbReference type="NCBI Taxonomy" id="1121305"/>
    <lineage>
        <taxon>Bacteria</taxon>
        <taxon>Bacillati</taxon>
        <taxon>Bacillota</taxon>
        <taxon>Clostridia</taxon>
        <taxon>Eubacteriales</taxon>
        <taxon>Clostridiaceae</taxon>
        <taxon>Clostridium</taxon>
    </lineage>
</organism>
<dbReference type="EMBL" id="LTBB01000002">
    <property type="protein sequence ID" value="KYH29734.1"/>
    <property type="molecule type" value="Genomic_DNA"/>
</dbReference>
<dbReference type="PATRIC" id="fig|1121305.3.peg.373"/>
<comment type="caution">
    <text evidence="3">The sequence shown here is derived from an EMBL/GenBank/DDBJ whole genome shotgun (WGS) entry which is preliminary data.</text>
</comment>
<dbReference type="GO" id="GO:0005509">
    <property type="term" value="F:calcium ion binding"/>
    <property type="evidence" value="ECO:0007669"/>
    <property type="project" value="InterPro"/>
</dbReference>
<reference evidence="3 4" key="1">
    <citation type="submission" date="2016-02" db="EMBL/GenBank/DDBJ databases">
        <title>Genome sequence of Clostridium colicanis DSM 13634.</title>
        <authorList>
            <person name="Poehlein A."/>
            <person name="Daniel R."/>
        </authorList>
    </citation>
    <scope>NUCLEOTIDE SEQUENCE [LARGE SCALE GENOMIC DNA]</scope>
    <source>
        <strain evidence="3 4">DSM 13634</strain>
    </source>
</reference>
<dbReference type="InterPro" id="IPR013783">
    <property type="entry name" value="Ig-like_fold"/>
</dbReference>
<dbReference type="AlphaFoldDB" id="A0A151AQ16"/>
<gene>
    <name evidence="3" type="ORF">CLCOL_03720</name>
</gene>
<proteinExistence type="predicted"/>
<keyword evidence="1" id="KW-0732">Signal</keyword>
<evidence type="ECO:0000313" key="3">
    <source>
        <dbReference type="EMBL" id="KYH29734.1"/>
    </source>
</evidence>
<dbReference type="SUPFAM" id="SSF49313">
    <property type="entry name" value="Cadherin-like"/>
    <property type="match status" value="1"/>
</dbReference>
<evidence type="ECO:0000313" key="4">
    <source>
        <dbReference type="Proteomes" id="UP000075374"/>
    </source>
</evidence>
<feature type="domain" description="Bacterial Ig-like" evidence="2">
    <location>
        <begin position="182"/>
        <end position="231"/>
    </location>
</feature>
<dbReference type="InterPro" id="IPR015919">
    <property type="entry name" value="Cadherin-like_sf"/>
</dbReference>